<feature type="compositionally biased region" description="Low complexity" evidence="1">
    <location>
        <begin position="301"/>
        <end position="318"/>
    </location>
</feature>
<dbReference type="EMBL" id="UYSL01019828">
    <property type="protein sequence ID" value="VDL70357.1"/>
    <property type="molecule type" value="Genomic_DNA"/>
</dbReference>
<feature type="compositionally biased region" description="Gly residues" evidence="1">
    <location>
        <begin position="206"/>
        <end position="235"/>
    </location>
</feature>
<evidence type="ECO:0000256" key="1">
    <source>
        <dbReference type="SAM" id="MobiDB-lite"/>
    </source>
</evidence>
<evidence type="ECO:0000313" key="3">
    <source>
        <dbReference type="EMBL" id="VDL70357.1"/>
    </source>
</evidence>
<dbReference type="Proteomes" id="UP000271162">
    <property type="component" value="Unassembled WGS sequence"/>
</dbReference>
<proteinExistence type="predicted"/>
<feature type="region of interest" description="Disordered" evidence="1">
    <location>
        <begin position="150"/>
        <end position="186"/>
    </location>
</feature>
<name>A0A0N4XVE7_NIPBR</name>
<accession>A0A0N4XVE7</accession>
<organism evidence="5">
    <name type="scientific">Nippostrongylus brasiliensis</name>
    <name type="common">Rat hookworm</name>
    <dbReference type="NCBI Taxonomy" id="27835"/>
    <lineage>
        <taxon>Eukaryota</taxon>
        <taxon>Metazoa</taxon>
        <taxon>Ecdysozoa</taxon>
        <taxon>Nematoda</taxon>
        <taxon>Chromadorea</taxon>
        <taxon>Rhabditida</taxon>
        <taxon>Rhabditina</taxon>
        <taxon>Rhabditomorpha</taxon>
        <taxon>Strongyloidea</taxon>
        <taxon>Heligmosomidae</taxon>
        <taxon>Nippostrongylus</taxon>
    </lineage>
</organism>
<protein>
    <submittedName>
        <fullName evidence="5">Collagen alpha-1(IV) chain</fullName>
    </submittedName>
</protein>
<feature type="compositionally biased region" description="Acidic residues" evidence="1">
    <location>
        <begin position="291"/>
        <end position="300"/>
    </location>
</feature>
<gene>
    <name evidence="3" type="ORF">NBR_LOCUS6768</name>
</gene>
<feature type="region of interest" description="Disordered" evidence="1">
    <location>
        <begin position="200"/>
        <end position="420"/>
    </location>
</feature>
<keyword evidence="2" id="KW-0732">Signal</keyword>
<dbReference type="STRING" id="27835.A0A0N4XVE7"/>
<sequence>MRLILAALIAVAVNTSGSLAQAPGPYMPSYGQWSGYRSSSPPCVTICPNGQRYNTIIEGNMPRIIGPWGGPGWPGQNNNPYGPGGMNPNGNLLTGPSGLGPGQYNNPNVRGGGMGGEQGSDNVDGTYAGQIVFDGNPDGNGPIGRVVMPQDKRGPPTSPDINAEMHGFQSPWGGPGSGGYGPGGSNSPYGLWGNPYPGSGPNSPFGGQGFDGNPYGPGGGPGGYFYGPQGPGGNPYPGYGPNSPWGGQGSNGNPYGPQDGSDDNPYGPQNGPGGLIYGQQGPWGGGSGTDDGPDGSDTDDNLGSSLLPGLDGNGNLDGFAPPDLPGGFISLEEQRTKGDGESGSESPFGEPGTNDGNQPFGGQGPNGGYFSIRGPGSNGGYQPFGGQGPNGGYWQFGGPGSNGGYQPFGGQGSNGGYWQFGGPGSGGSFSLFPRFPGQGGGRGSSVVVTGDGFTESRWYSSGGYPPFGRSGGFNVRFGAPFGGFLPHGSIRLPYFGPNYVCIELKEDEQRTFRKSGKLPQNFTTSLMEAVNGTKNGSAEGAEGALYVEEAENGDGVLGAVTTTDIRRISRSVPVQLDKNVEESVANEHSERSKRMAPNPAAPQTEPSPVPSELLDRFRRSLLITDPNRGAPKELLVNA</sequence>
<reference evidence="5" key="1">
    <citation type="submission" date="2017-02" db="UniProtKB">
        <authorList>
            <consortium name="WormBaseParasite"/>
        </authorList>
    </citation>
    <scope>IDENTIFICATION</scope>
</reference>
<evidence type="ECO:0000313" key="5">
    <source>
        <dbReference type="WBParaSite" id="NBR_0000676701-mRNA-1"/>
    </source>
</evidence>
<feature type="compositionally biased region" description="Gly residues" evidence="1">
    <location>
        <begin position="173"/>
        <end position="184"/>
    </location>
</feature>
<dbReference type="AlphaFoldDB" id="A0A0N4XVE7"/>
<keyword evidence="4" id="KW-1185">Reference proteome</keyword>
<feature type="compositionally biased region" description="Low complexity" evidence="1">
    <location>
        <begin position="236"/>
        <end position="245"/>
    </location>
</feature>
<feature type="chain" id="PRO_5043124828" evidence="2">
    <location>
        <begin position="21"/>
        <end position="638"/>
    </location>
</feature>
<evidence type="ECO:0000256" key="2">
    <source>
        <dbReference type="SAM" id="SignalP"/>
    </source>
</evidence>
<feature type="compositionally biased region" description="Gly residues" evidence="1">
    <location>
        <begin position="376"/>
        <end position="420"/>
    </location>
</feature>
<evidence type="ECO:0000313" key="4">
    <source>
        <dbReference type="Proteomes" id="UP000271162"/>
    </source>
</evidence>
<feature type="region of interest" description="Disordered" evidence="1">
    <location>
        <begin position="579"/>
        <end position="612"/>
    </location>
</feature>
<feature type="signal peptide" evidence="2">
    <location>
        <begin position="1"/>
        <end position="20"/>
    </location>
</feature>
<dbReference type="OMA" id="NGGYWQF"/>
<reference evidence="3 4" key="2">
    <citation type="submission" date="2018-11" db="EMBL/GenBank/DDBJ databases">
        <authorList>
            <consortium name="Pathogen Informatics"/>
        </authorList>
    </citation>
    <scope>NUCLEOTIDE SEQUENCE [LARGE SCALE GENOMIC DNA]</scope>
</reference>
<feature type="compositionally biased region" description="Basic and acidic residues" evidence="1">
    <location>
        <begin position="579"/>
        <end position="593"/>
    </location>
</feature>
<feature type="compositionally biased region" description="Gly residues" evidence="1">
    <location>
        <begin position="270"/>
        <end position="289"/>
    </location>
</feature>
<dbReference type="WBParaSite" id="NBR_0000676701-mRNA-1">
    <property type="protein sequence ID" value="NBR_0000676701-mRNA-1"/>
    <property type="gene ID" value="NBR_0000676701"/>
</dbReference>